<dbReference type="InterPro" id="IPR025737">
    <property type="entry name" value="FApF"/>
</dbReference>
<evidence type="ECO:0000313" key="2">
    <source>
        <dbReference type="Proteomes" id="UP000502608"/>
    </source>
</evidence>
<proteinExistence type="predicted"/>
<accession>A0A6G9QLH1</accession>
<dbReference type="EMBL" id="CP050313">
    <property type="protein sequence ID" value="QIR14709.1"/>
    <property type="molecule type" value="Genomic_DNA"/>
</dbReference>
<dbReference type="RefSeq" id="WP_167677738.1">
    <property type="nucleotide sequence ID" value="NZ_CP050313.1"/>
</dbReference>
<protein>
    <submittedName>
        <fullName evidence="1">Transporter</fullName>
    </submittedName>
</protein>
<dbReference type="KEGG" id="saes:HBH39_09615"/>
<dbReference type="Proteomes" id="UP000502608">
    <property type="component" value="Chromosome"/>
</dbReference>
<keyword evidence="2" id="KW-1185">Reference proteome</keyword>
<name>A0A6G9QLH1_9GAMM</name>
<dbReference type="AlphaFoldDB" id="A0A6G9QLH1"/>
<dbReference type="Pfam" id="PF13557">
    <property type="entry name" value="Phenol_MetA_deg"/>
    <property type="match status" value="1"/>
</dbReference>
<gene>
    <name evidence="1" type="ORF">HBH39_09615</name>
</gene>
<organism evidence="1 2">
    <name type="scientific">Shewanella aestuarii</name>
    <dbReference type="NCBI Taxonomy" id="1028752"/>
    <lineage>
        <taxon>Bacteria</taxon>
        <taxon>Pseudomonadati</taxon>
        <taxon>Pseudomonadota</taxon>
        <taxon>Gammaproteobacteria</taxon>
        <taxon>Alteromonadales</taxon>
        <taxon>Shewanellaceae</taxon>
        <taxon>Shewanella</taxon>
    </lineage>
</organism>
<reference evidence="1 2" key="1">
    <citation type="submission" date="2020-03" db="EMBL/GenBank/DDBJ databases">
        <title>Complete genome sequence of Shewanella sp.</title>
        <authorList>
            <person name="Kim Y.-S."/>
            <person name="Kim S.-J."/>
            <person name="Jung H.-K."/>
            <person name="Kim K.-H."/>
        </authorList>
    </citation>
    <scope>NUCLEOTIDE SEQUENCE [LARGE SCALE GENOMIC DNA]</scope>
    <source>
        <strain evidence="1 2">PN3F2</strain>
    </source>
</reference>
<sequence>MRPALTHGPIISILPIRLLNNIVLSTGLIAFASNAQDLEPRSYTNIPIGMHFLVAGYVHSEGDLSPAPSVPLQDAKLAIDSAVLAYATTFDFLGSSAKVDLSAAYACADGSATFQGDYVSGTVCGYGDPVAKFTWNFYGAPALTLSEFAGYQEGLVMGLSLQAHIPLGTYDDDKLLNIGTNQWVFRPGIGMSYRKGNWYYGLNATIRFYEDNDDFYQDVLLKKQPQYSIQGHLVYSFTPKQWMSLSANYFFGAETEKNGVASNDDENNSRIGLTYSYAFNRQHSIKVNTSLGVITRVGNDFTTAGVFWLYAF</sequence>
<evidence type="ECO:0000313" key="1">
    <source>
        <dbReference type="EMBL" id="QIR14709.1"/>
    </source>
</evidence>